<name>A0AAD4MMH4_9BILA</name>
<dbReference type="AlphaFoldDB" id="A0AAD4MMH4"/>
<dbReference type="EMBL" id="JAKKPZ010000255">
    <property type="protein sequence ID" value="KAI1697695.1"/>
    <property type="molecule type" value="Genomic_DNA"/>
</dbReference>
<protein>
    <submittedName>
        <fullName evidence="1">Uncharacterized protein</fullName>
    </submittedName>
</protein>
<dbReference type="GO" id="GO:0031012">
    <property type="term" value="C:extracellular matrix"/>
    <property type="evidence" value="ECO:0007669"/>
    <property type="project" value="TreeGrafter"/>
</dbReference>
<reference evidence="1" key="1">
    <citation type="submission" date="2022-01" db="EMBL/GenBank/DDBJ databases">
        <title>Genome Sequence Resource for Two Populations of Ditylenchus destructor, the Migratory Endoparasitic Phytonematode.</title>
        <authorList>
            <person name="Zhang H."/>
            <person name="Lin R."/>
            <person name="Xie B."/>
        </authorList>
    </citation>
    <scope>NUCLEOTIDE SEQUENCE</scope>
    <source>
        <strain evidence="1">BazhouSP</strain>
    </source>
</reference>
<dbReference type="PANTHER" id="PTHR33395:SF22">
    <property type="entry name" value="REVERSE TRANSCRIPTASE DOMAIN-CONTAINING PROTEIN"/>
    <property type="match status" value="1"/>
</dbReference>
<keyword evidence="2" id="KW-1185">Reference proteome</keyword>
<accession>A0AAD4MMH4</accession>
<evidence type="ECO:0000313" key="1">
    <source>
        <dbReference type="EMBL" id="KAI1697695.1"/>
    </source>
</evidence>
<gene>
    <name evidence="1" type="ORF">DdX_18352</name>
</gene>
<proteinExistence type="predicted"/>
<comment type="caution">
    <text evidence="1">The sequence shown here is derived from an EMBL/GenBank/DDBJ whole genome shotgun (WGS) entry which is preliminary data.</text>
</comment>
<dbReference type="GO" id="GO:0061343">
    <property type="term" value="P:cell adhesion involved in heart morphogenesis"/>
    <property type="evidence" value="ECO:0007669"/>
    <property type="project" value="TreeGrafter"/>
</dbReference>
<dbReference type="Proteomes" id="UP001201812">
    <property type="component" value="Unassembled WGS sequence"/>
</dbReference>
<dbReference type="GO" id="GO:0007508">
    <property type="term" value="P:larval heart development"/>
    <property type="evidence" value="ECO:0007669"/>
    <property type="project" value="TreeGrafter"/>
</dbReference>
<sequence length="368" mass="41874">MLANNISTLDKFVDHNIVKFDLAASALRVAKPLVKIRKFSDEQFSRLNFDLLHNDWSQHLDTCFSIKTKYEAFATKLKALFDHHCPEKTVHATSKCRYPMNIRILSKQKLNLYRLAIKNTSIELLTEYKLKCKEYRSAIFQFHLEQDFRLFSKSPKSFYGFLKGKLGKDRREIPTLISSNGDFITDDLTKATKFAEFFSNNLRSKKLINDISIPSGKADGHSLQDIKFNSDDIRKRLSKLPARNSTCPDSIPFILLKNCSSTLAPILTELFRIILDEGNIPQAWRRTNLHFSDYFRSQLSLDTIPCFAMKYKSGDAVLATASQPACRLSALLMPPGRLSALLMPPCRLSDCAHSALTNARLNAPYCST</sequence>
<dbReference type="PANTHER" id="PTHR33395">
    <property type="entry name" value="TRANSCRIPTASE, PUTATIVE-RELATED-RELATED"/>
    <property type="match status" value="1"/>
</dbReference>
<evidence type="ECO:0000313" key="2">
    <source>
        <dbReference type="Proteomes" id="UP001201812"/>
    </source>
</evidence>
<organism evidence="1 2">
    <name type="scientific">Ditylenchus destructor</name>
    <dbReference type="NCBI Taxonomy" id="166010"/>
    <lineage>
        <taxon>Eukaryota</taxon>
        <taxon>Metazoa</taxon>
        <taxon>Ecdysozoa</taxon>
        <taxon>Nematoda</taxon>
        <taxon>Chromadorea</taxon>
        <taxon>Rhabditida</taxon>
        <taxon>Tylenchina</taxon>
        <taxon>Tylenchomorpha</taxon>
        <taxon>Sphaerularioidea</taxon>
        <taxon>Anguinidae</taxon>
        <taxon>Anguininae</taxon>
        <taxon>Ditylenchus</taxon>
    </lineage>
</organism>